<dbReference type="GO" id="GO:0005634">
    <property type="term" value="C:nucleus"/>
    <property type="evidence" value="ECO:0007669"/>
    <property type="project" value="TreeGrafter"/>
</dbReference>
<proteinExistence type="predicted"/>
<organism evidence="2 3">
    <name type="scientific">Lipomyces tetrasporus</name>
    <dbReference type="NCBI Taxonomy" id="54092"/>
    <lineage>
        <taxon>Eukaryota</taxon>
        <taxon>Fungi</taxon>
        <taxon>Dikarya</taxon>
        <taxon>Ascomycota</taxon>
        <taxon>Saccharomycotina</taxon>
        <taxon>Lipomycetes</taxon>
        <taxon>Lipomycetales</taxon>
        <taxon>Lipomycetaceae</taxon>
        <taxon>Lipomyces</taxon>
    </lineage>
</organism>
<keyword evidence="3" id="KW-1185">Reference proteome</keyword>
<accession>A0AAD7VVA8</accession>
<dbReference type="GO" id="GO:0031490">
    <property type="term" value="F:chromatin DNA binding"/>
    <property type="evidence" value="ECO:0007669"/>
    <property type="project" value="TreeGrafter"/>
</dbReference>
<sequence length="213" mass="23253">MSLNWVMLARNPVDAYVPLPHETTIYRAPQRTSFKLRPVGNQSPSGSSVYPGNSQSIPRSVKLDASQGRLILTSHRLLYLPDSPTSVFQSFAAPLRNVYDSHITQPWFGPNMWSCVVVPVQDGGLPTGSPLEVTVTFKDGGAFEFQECFERIRDRMQEGINHIDELPTYSAPSYGTPAVPVEVPVANPVNTTTTAVPAGTAVNDEPPPYDAVI</sequence>
<dbReference type="InterPro" id="IPR044852">
    <property type="entry name" value="WBP2-like"/>
</dbReference>
<feature type="region of interest" description="Disordered" evidence="1">
    <location>
        <begin position="35"/>
        <end position="55"/>
    </location>
</feature>
<dbReference type="PANTHER" id="PTHR31606">
    <property type="entry name" value="WW DOMAIN BINDING PROTEIN 2, ISOFORM E"/>
    <property type="match status" value="1"/>
</dbReference>
<protein>
    <recommendedName>
        <fullName evidence="4">WW-domain-binding protein</fullName>
    </recommendedName>
</protein>
<dbReference type="SUPFAM" id="SSF50729">
    <property type="entry name" value="PH domain-like"/>
    <property type="match status" value="1"/>
</dbReference>
<gene>
    <name evidence="2" type="ORF">POJ06DRAFT_11773</name>
</gene>
<dbReference type="Proteomes" id="UP001217417">
    <property type="component" value="Unassembled WGS sequence"/>
</dbReference>
<dbReference type="PANTHER" id="PTHR31606:SF1">
    <property type="entry name" value="WW DOMAIN BINDING PROTEIN 2, ISOFORM E"/>
    <property type="match status" value="1"/>
</dbReference>
<name>A0AAD7VVA8_9ASCO</name>
<dbReference type="RefSeq" id="XP_056047512.1">
    <property type="nucleotide sequence ID" value="XM_056184192.1"/>
</dbReference>
<evidence type="ECO:0000313" key="3">
    <source>
        <dbReference type="Proteomes" id="UP001217417"/>
    </source>
</evidence>
<dbReference type="GO" id="GO:0003713">
    <property type="term" value="F:transcription coactivator activity"/>
    <property type="evidence" value="ECO:0007669"/>
    <property type="project" value="InterPro"/>
</dbReference>
<evidence type="ECO:0000256" key="1">
    <source>
        <dbReference type="SAM" id="MobiDB-lite"/>
    </source>
</evidence>
<evidence type="ECO:0000313" key="2">
    <source>
        <dbReference type="EMBL" id="KAJ8104062.1"/>
    </source>
</evidence>
<dbReference type="AlphaFoldDB" id="A0AAD7VVA8"/>
<dbReference type="GeneID" id="80879358"/>
<feature type="compositionally biased region" description="Polar residues" evidence="1">
    <location>
        <begin position="40"/>
        <end position="55"/>
    </location>
</feature>
<dbReference type="EMBL" id="JARPMG010000001">
    <property type="protein sequence ID" value="KAJ8104062.1"/>
    <property type="molecule type" value="Genomic_DNA"/>
</dbReference>
<dbReference type="CDD" id="cd13214">
    <property type="entry name" value="PH-GRAM_WBP2"/>
    <property type="match status" value="1"/>
</dbReference>
<reference evidence="2" key="1">
    <citation type="submission" date="2023-03" db="EMBL/GenBank/DDBJ databases">
        <title>Near-Complete genome sequence of Lipomyces tetrasporous NRRL Y-64009, an oleaginous yeast capable of growing on lignocellulosic hydrolysates.</title>
        <authorList>
            <consortium name="Lawrence Berkeley National Laboratory"/>
            <person name="Jagtap S.S."/>
            <person name="Liu J.-J."/>
            <person name="Walukiewicz H.E."/>
            <person name="Pangilinan J."/>
            <person name="Lipzen A."/>
            <person name="Ahrendt S."/>
            <person name="Koriabine M."/>
            <person name="Cobaugh K."/>
            <person name="Salamov A."/>
            <person name="Yoshinaga Y."/>
            <person name="Ng V."/>
            <person name="Daum C."/>
            <person name="Grigoriev I.V."/>
            <person name="Slininger P.J."/>
            <person name="Dien B.S."/>
            <person name="Jin Y.-S."/>
            <person name="Rao C.V."/>
        </authorList>
    </citation>
    <scope>NUCLEOTIDE SEQUENCE</scope>
    <source>
        <strain evidence="2">NRRL Y-64009</strain>
    </source>
</reference>
<evidence type="ECO:0008006" key="4">
    <source>
        <dbReference type="Google" id="ProtNLM"/>
    </source>
</evidence>
<comment type="caution">
    <text evidence="2">The sequence shown here is derived from an EMBL/GenBank/DDBJ whole genome shotgun (WGS) entry which is preliminary data.</text>
</comment>